<proteinExistence type="predicted"/>
<dbReference type="AlphaFoldDB" id="A0A133NQN4"/>
<dbReference type="Proteomes" id="UP000070401">
    <property type="component" value="Unassembled WGS sequence"/>
</dbReference>
<dbReference type="PATRIC" id="fig|851.8.peg.1670"/>
<evidence type="ECO:0000313" key="1">
    <source>
        <dbReference type="EMBL" id="KXA18606.1"/>
    </source>
</evidence>
<dbReference type="EMBL" id="LRPY01000169">
    <property type="protein sequence ID" value="KXA18606.1"/>
    <property type="molecule type" value="Genomic_DNA"/>
</dbReference>
<dbReference type="RefSeq" id="WP_060798637.1">
    <property type="nucleotide sequence ID" value="NZ_KQ956738.1"/>
</dbReference>
<sequence length="112" mass="12586">MENLNSFDILYSKTDDFGNWKDLTINLIKPVDDSKYSHYIIYTGQGNQITNSILVTSTTRLDLYFDCYQYSNPGRVGVAFATFVNSTTIKLKILEGQASGDGIVKILAFKKV</sequence>
<protein>
    <submittedName>
        <fullName evidence="1">Uncharacterized protein</fullName>
    </submittedName>
</protein>
<evidence type="ECO:0000313" key="2">
    <source>
        <dbReference type="Proteomes" id="UP000070401"/>
    </source>
</evidence>
<name>A0A133NQN4_FUSNU</name>
<gene>
    <name evidence="1" type="ORF">HMPREF3221_01657</name>
</gene>
<comment type="caution">
    <text evidence="1">The sequence shown here is derived from an EMBL/GenBank/DDBJ whole genome shotgun (WGS) entry which is preliminary data.</text>
</comment>
<organism evidence="1 2">
    <name type="scientific">Fusobacterium nucleatum</name>
    <dbReference type="NCBI Taxonomy" id="851"/>
    <lineage>
        <taxon>Bacteria</taxon>
        <taxon>Fusobacteriati</taxon>
        <taxon>Fusobacteriota</taxon>
        <taxon>Fusobacteriia</taxon>
        <taxon>Fusobacteriales</taxon>
        <taxon>Fusobacteriaceae</taxon>
        <taxon>Fusobacterium</taxon>
    </lineage>
</organism>
<accession>A0A133NQN4</accession>
<reference evidence="2" key="1">
    <citation type="submission" date="2016-01" db="EMBL/GenBank/DDBJ databases">
        <authorList>
            <person name="Mitreva M."/>
            <person name="Pepin K.H."/>
            <person name="Mihindukulasuriya K.A."/>
            <person name="Fulton R."/>
            <person name="Fronick C."/>
            <person name="O'Laughlin M."/>
            <person name="Miner T."/>
            <person name="Herter B."/>
            <person name="Rosa B.A."/>
            <person name="Cordes M."/>
            <person name="Tomlinson C."/>
            <person name="Wollam A."/>
            <person name="Palsikar V.B."/>
            <person name="Mardis E.R."/>
            <person name="Wilson R.K."/>
        </authorList>
    </citation>
    <scope>NUCLEOTIDE SEQUENCE [LARGE SCALE GENOMIC DNA]</scope>
    <source>
        <strain evidence="2">MJR7757B</strain>
    </source>
</reference>
<keyword evidence="2" id="KW-1185">Reference proteome</keyword>